<protein>
    <recommendedName>
        <fullName evidence="3">Transcription factor domain-containing protein</fullName>
    </recommendedName>
</protein>
<organism evidence="1 2">
    <name type="scientific">Aspergillus pseudoustus</name>
    <dbReference type="NCBI Taxonomy" id="1810923"/>
    <lineage>
        <taxon>Eukaryota</taxon>
        <taxon>Fungi</taxon>
        <taxon>Dikarya</taxon>
        <taxon>Ascomycota</taxon>
        <taxon>Pezizomycotina</taxon>
        <taxon>Eurotiomycetes</taxon>
        <taxon>Eurotiomycetidae</taxon>
        <taxon>Eurotiales</taxon>
        <taxon>Aspergillaceae</taxon>
        <taxon>Aspergillus</taxon>
        <taxon>Aspergillus subgen. Nidulantes</taxon>
    </lineage>
</organism>
<sequence length="234" mass="26501">MDTSSSSSTYEDQPQAAPLLYQPYLPEPAMHHPTATLEESATYSRLILIDYLHRINNAVGDIHPSFELVRVDTLSIIRIHCTRVNTTPYHDGLAFSPCFFEPMGREVLATHREVHPGERVYSDSVAPWPAWPRQGEIERIENNRGNPIPAVASTGIIFLSARCLYRTTFTPALKRERDLVRRARYTQERVHRILNVLRNVRLQPSFDRAPGGSVAVSIPGTLRDVANAYTCHRT</sequence>
<name>A0ABR4K1M7_9EURO</name>
<reference evidence="1 2" key="1">
    <citation type="submission" date="2024-07" db="EMBL/GenBank/DDBJ databases">
        <title>Section-level genome sequencing and comparative genomics of Aspergillus sections Usti and Cavernicolus.</title>
        <authorList>
            <consortium name="Lawrence Berkeley National Laboratory"/>
            <person name="Nybo J.L."/>
            <person name="Vesth T.C."/>
            <person name="Theobald S."/>
            <person name="Frisvad J.C."/>
            <person name="Larsen T.O."/>
            <person name="Kjaerboelling I."/>
            <person name="Rothschild-Mancinelli K."/>
            <person name="Lyhne E.K."/>
            <person name="Kogle M.E."/>
            <person name="Barry K."/>
            <person name="Clum A."/>
            <person name="Na H."/>
            <person name="Ledsgaard L."/>
            <person name="Lin J."/>
            <person name="Lipzen A."/>
            <person name="Kuo A."/>
            <person name="Riley R."/>
            <person name="Mondo S."/>
            <person name="Labutti K."/>
            <person name="Haridas S."/>
            <person name="Pangalinan J."/>
            <person name="Salamov A.A."/>
            <person name="Simmons B.A."/>
            <person name="Magnuson J.K."/>
            <person name="Chen J."/>
            <person name="Drula E."/>
            <person name="Henrissat B."/>
            <person name="Wiebenga A."/>
            <person name="Lubbers R.J."/>
            <person name="Gomes A.C."/>
            <person name="Makela M.R."/>
            <person name="Stajich J."/>
            <person name="Grigoriev I.V."/>
            <person name="Mortensen U.H."/>
            <person name="De Vries R.P."/>
            <person name="Baker S.E."/>
            <person name="Andersen M.R."/>
        </authorList>
    </citation>
    <scope>NUCLEOTIDE SEQUENCE [LARGE SCALE GENOMIC DNA]</scope>
    <source>
        <strain evidence="1 2">CBS 123904</strain>
    </source>
</reference>
<proteinExistence type="predicted"/>
<evidence type="ECO:0000313" key="1">
    <source>
        <dbReference type="EMBL" id="KAL2846196.1"/>
    </source>
</evidence>
<evidence type="ECO:0008006" key="3">
    <source>
        <dbReference type="Google" id="ProtNLM"/>
    </source>
</evidence>
<comment type="caution">
    <text evidence="1">The sequence shown here is derived from an EMBL/GenBank/DDBJ whole genome shotgun (WGS) entry which is preliminary data.</text>
</comment>
<dbReference type="EMBL" id="JBFXLU010000065">
    <property type="protein sequence ID" value="KAL2846196.1"/>
    <property type="molecule type" value="Genomic_DNA"/>
</dbReference>
<keyword evidence="2" id="KW-1185">Reference proteome</keyword>
<evidence type="ECO:0000313" key="2">
    <source>
        <dbReference type="Proteomes" id="UP001610446"/>
    </source>
</evidence>
<dbReference type="Proteomes" id="UP001610446">
    <property type="component" value="Unassembled WGS sequence"/>
</dbReference>
<accession>A0ABR4K1M7</accession>
<gene>
    <name evidence="1" type="ORF">BJY01DRAFT_175944</name>
</gene>